<evidence type="ECO:0000256" key="5">
    <source>
        <dbReference type="ARBA" id="ARBA00022840"/>
    </source>
</evidence>
<feature type="domain" description="AAA+ ATPase" evidence="12">
    <location>
        <begin position="143"/>
        <end position="281"/>
    </location>
</feature>
<keyword evidence="4 8" id="KW-0547">Nucleotide-binding</keyword>
<sequence>MNNQEEKKYQEIWDAVLGQMKESGLYDDVIYTTYIQPSKLFRISGDVALISVPNNISSSIISGNLEQWSRCFAQATGSDHTLQIILNKDVEKLMPSTVLKKQTDSLFEDRFNKLYTFDNFVVGKSNREAYAAAIACCNYPGQFNNPLMIYGNSGLGKTHLLHAIGNYLKENQPEARVIYIYSEDIVTLLIEAMKSKNVPGNSVEDIKARFMECDFLLIDDIQRMKQSASQEIFFNLYNKLIAENKQIIITSDIHPSELKGIENRLISRFLSGLKVRVGSPEFETAKAILKKKIEGRNETIMIEDEVLDFIATKFSSDVRKLEGSLNELFFKAILENPGIIDLKFAQSVFSDEPIPVVEDDLSIGKIKSCVCEYYGLTKNQIESKSRTKQISNARHIAVYICRKHLQVPFVKIGLSFGNRDHSTIMSSYEKAKKMIKQDPLFKTAVEQIETKLGIR</sequence>
<dbReference type="Proteomes" id="UP001529340">
    <property type="component" value="Unassembled WGS sequence"/>
</dbReference>
<feature type="domain" description="Chromosomal replication initiator DnaA C-terminal" evidence="13">
    <location>
        <begin position="362"/>
        <end position="431"/>
    </location>
</feature>
<evidence type="ECO:0000259" key="12">
    <source>
        <dbReference type="SMART" id="SM00382"/>
    </source>
</evidence>
<evidence type="ECO:0000256" key="1">
    <source>
        <dbReference type="ARBA" id="ARBA00006583"/>
    </source>
</evidence>
<dbReference type="Pfam" id="PF00308">
    <property type="entry name" value="Bac_DnaA"/>
    <property type="match status" value="1"/>
</dbReference>
<reference evidence="15" key="2">
    <citation type="submission" date="2023-06" db="EMBL/GenBank/DDBJ databases">
        <title>Identification and characterization of horizontal gene transfer across gut microbiota members of farm animals based on homology search.</title>
        <authorList>
            <person name="Zeman M."/>
            <person name="Kubasova T."/>
            <person name="Jahodarova E."/>
            <person name="Nykrynova M."/>
            <person name="Rychlik I."/>
        </authorList>
    </citation>
    <scope>NUCLEOTIDE SEQUENCE [LARGE SCALE GENOMIC DNA]</scope>
    <source>
        <strain evidence="15">ET39</strain>
    </source>
</reference>
<dbReference type="InterPro" id="IPR020591">
    <property type="entry name" value="Chromosome_initiator_DnaA-like"/>
</dbReference>
<evidence type="ECO:0000256" key="6">
    <source>
        <dbReference type="ARBA" id="ARBA00023121"/>
    </source>
</evidence>
<dbReference type="Pfam" id="PF08299">
    <property type="entry name" value="Bac_DnaA_C"/>
    <property type="match status" value="1"/>
</dbReference>
<dbReference type="InterPro" id="IPR038454">
    <property type="entry name" value="DnaA_N_sf"/>
</dbReference>
<name>A0ABT7UE86_9FIRM</name>
<comment type="caution">
    <text evidence="8">Lacks conserved residue(s) required for the propagation of feature annotation.</text>
</comment>
<keyword evidence="6 8" id="KW-0446">Lipid-binding</keyword>
<keyword evidence="7 8" id="KW-0238">DNA-binding</keyword>
<dbReference type="InterPro" id="IPR027417">
    <property type="entry name" value="P-loop_NTPase"/>
</dbReference>
<protein>
    <recommendedName>
        <fullName evidence="8 9">Chromosomal replication initiator protein DnaA</fullName>
    </recommendedName>
</protein>
<keyword evidence="15" id="KW-1185">Reference proteome</keyword>
<dbReference type="RefSeq" id="WP_289608380.1">
    <property type="nucleotide sequence ID" value="NZ_JAUDCG010000053.1"/>
</dbReference>
<feature type="binding site" evidence="8">
    <location>
        <position position="154"/>
    </location>
    <ligand>
        <name>ATP</name>
        <dbReference type="ChEBI" id="CHEBI:30616"/>
    </ligand>
</feature>
<evidence type="ECO:0000256" key="10">
    <source>
        <dbReference type="RuleBase" id="RU000577"/>
    </source>
</evidence>
<dbReference type="InterPro" id="IPR003593">
    <property type="entry name" value="AAA+_ATPase"/>
</dbReference>
<comment type="caution">
    <text evidence="14">The sequence shown here is derived from an EMBL/GenBank/DDBJ whole genome shotgun (WGS) entry which is preliminary data.</text>
</comment>
<keyword evidence="5 8" id="KW-0067">ATP-binding</keyword>
<dbReference type="InterPro" id="IPR001957">
    <property type="entry name" value="Chromosome_initiator_DnaA"/>
</dbReference>
<dbReference type="EMBL" id="JAUDCG010000053">
    <property type="protein sequence ID" value="MDM8157938.1"/>
    <property type="molecule type" value="Genomic_DNA"/>
</dbReference>
<evidence type="ECO:0000256" key="9">
    <source>
        <dbReference type="NCBIfam" id="TIGR00362"/>
    </source>
</evidence>
<evidence type="ECO:0000256" key="8">
    <source>
        <dbReference type="HAMAP-Rule" id="MF_00377"/>
    </source>
</evidence>
<dbReference type="PRINTS" id="PR00051">
    <property type="entry name" value="DNAA"/>
</dbReference>
<proteinExistence type="inferred from homology"/>
<dbReference type="Gene3D" id="3.40.50.300">
    <property type="entry name" value="P-loop containing nucleotide triphosphate hydrolases"/>
    <property type="match status" value="1"/>
</dbReference>
<comment type="similarity">
    <text evidence="1 8 11">Belongs to the DnaA family.</text>
</comment>
<dbReference type="SMART" id="SM00760">
    <property type="entry name" value="Bac_DnaA_C"/>
    <property type="match status" value="1"/>
</dbReference>
<evidence type="ECO:0000256" key="11">
    <source>
        <dbReference type="RuleBase" id="RU004227"/>
    </source>
</evidence>
<dbReference type="PANTHER" id="PTHR30050:SF2">
    <property type="entry name" value="CHROMOSOMAL REPLICATION INITIATOR PROTEIN DNAA"/>
    <property type="match status" value="1"/>
</dbReference>
<dbReference type="PANTHER" id="PTHR30050">
    <property type="entry name" value="CHROMOSOMAL REPLICATION INITIATOR PROTEIN DNAA"/>
    <property type="match status" value="1"/>
</dbReference>
<evidence type="ECO:0000259" key="13">
    <source>
        <dbReference type="SMART" id="SM00760"/>
    </source>
</evidence>
<dbReference type="SUPFAM" id="SSF52540">
    <property type="entry name" value="P-loop containing nucleoside triphosphate hydrolases"/>
    <property type="match status" value="1"/>
</dbReference>
<reference evidence="14 15" key="3">
    <citation type="submission" date="2023-06" db="EMBL/GenBank/DDBJ databases">
        <authorList>
            <person name="Zeman M."/>
            <person name="Kubasova T."/>
            <person name="Jahodarova E."/>
            <person name="Nykrynova M."/>
            <person name="Rychlik I."/>
        </authorList>
    </citation>
    <scope>NUCLEOTIDE SEQUENCE [LARGE SCALE GENOMIC DNA]</scope>
    <source>
        <strain evidence="14 15">ET39</strain>
    </source>
</reference>
<gene>
    <name evidence="8 14" type="primary">dnaA</name>
    <name evidence="14" type="ORF">QUV96_09880</name>
</gene>
<evidence type="ECO:0000256" key="3">
    <source>
        <dbReference type="ARBA" id="ARBA00022705"/>
    </source>
</evidence>
<feature type="region of interest" description="Domain IV, binds dsDNA" evidence="8">
    <location>
        <begin position="333"/>
        <end position="455"/>
    </location>
</feature>
<dbReference type="HAMAP" id="MF_00377">
    <property type="entry name" value="DnaA_bact"/>
    <property type="match status" value="1"/>
</dbReference>
<evidence type="ECO:0000256" key="2">
    <source>
        <dbReference type="ARBA" id="ARBA00022490"/>
    </source>
</evidence>
<feature type="binding site" evidence="8">
    <location>
        <position position="157"/>
    </location>
    <ligand>
        <name>ATP</name>
        <dbReference type="ChEBI" id="CHEBI:30616"/>
    </ligand>
</feature>
<dbReference type="InterPro" id="IPR013317">
    <property type="entry name" value="DnaA_dom"/>
</dbReference>
<feature type="binding site" evidence="8">
    <location>
        <position position="158"/>
    </location>
    <ligand>
        <name>ATP</name>
        <dbReference type="ChEBI" id="CHEBI:30616"/>
    </ligand>
</feature>
<evidence type="ECO:0000256" key="7">
    <source>
        <dbReference type="ARBA" id="ARBA00023125"/>
    </source>
</evidence>
<dbReference type="CDD" id="cd06571">
    <property type="entry name" value="Bac_DnaA_C"/>
    <property type="match status" value="1"/>
</dbReference>
<dbReference type="Gene3D" id="1.10.1750.10">
    <property type="match status" value="1"/>
</dbReference>
<accession>A0ABT7UE86</accession>
<evidence type="ECO:0000256" key="4">
    <source>
        <dbReference type="ARBA" id="ARBA00022741"/>
    </source>
</evidence>
<dbReference type="InterPro" id="IPR010921">
    <property type="entry name" value="Trp_repressor/repl_initiator"/>
</dbReference>
<keyword evidence="3 8" id="KW-0235">DNA replication</keyword>
<feature type="region of interest" description="Domain I, interacts with DnaA modulators" evidence="8">
    <location>
        <begin position="1"/>
        <end position="92"/>
    </location>
</feature>
<comment type="subunit">
    <text evidence="8">Oligomerizes as a right-handed, spiral filament on DNA at oriC.</text>
</comment>
<evidence type="ECO:0000313" key="14">
    <source>
        <dbReference type="EMBL" id="MDM8157938.1"/>
    </source>
</evidence>
<dbReference type="InterPro" id="IPR013159">
    <property type="entry name" value="DnaA_C"/>
</dbReference>
<dbReference type="NCBIfam" id="TIGR00362">
    <property type="entry name" value="DnaA"/>
    <property type="match status" value="1"/>
</dbReference>
<dbReference type="SMART" id="SM00382">
    <property type="entry name" value="AAA"/>
    <property type="match status" value="1"/>
</dbReference>
<evidence type="ECO:0000313" key="15">
    <source>
        <dbReference type="Proteomes" id="UP001529340"/>
    </source>
</evidence>
<keyword evidence="2 8" id="KW-0963">Cytoplasm</keyword>
<dbReference type="Gene3D" id="1.10.8.60">
    <property type="match status" value="1"/>
</dbReference>
<feature type="binding site" evidence="8">
    <location>
        <position position="156"/>
    </location>
    <ligand>
        <name>ATP</name>
        <dbReference type="ChEBI" id="CHEBI:30616"/>
    </ligand>
</feature>
<dbReference type="CDD" id="cd00009">
    <property type="entry name" value="AAA"/>
    <property type="match status" value="1"/>
</dbReference>
<organism evidence="14 15">
    <name type="scientific">Amedibacillus dolichus</name>
    <dbReference type="NCBI Taxonomy" id="31971"/>
    <lineage>
        <taxon>Bacteria</taxon>
        <taxon>Bacillati</taxon>
        <taxon>Bacillota</taxon>
        <taxon>Erysipelotrichia</taxon>
        <taxon>Erysipelotrichales</taxon>
        <taxon>Erysipelotrichaceae</taxon>
        <taxon>Amedibacillus</taxon>
    </lineage>
</organism>
<dbReference type="Gene3D" id="3.30.300.180">
    <property type="match status" value="1"/>
</dbReference>
<comment type="domain">
    <text evidence="8">Domain I is involved in oligomerization and binding regulators, domain II is flexibile and of varying length in different bacteria, domain III forms the AAA+ region, while domain IV binds dsDNA.</text>
</comment>
<reference evidence="14 15" key="1">
    <citation type="submission" date="2023-06" db="EMBL/GenBank/DDBJ databases">
        <title>Identification and characterization of horizontal gene transfer across gut microbiota members of farm animals based on homology search.</title>
        <authorList>
            <person name="Schwarzerova J."/>
            <person name="Nykrynova M."/>
            <person name="Jureckova K."/>
            <person name="Cejkova D."/>
            <person name="Rychlik I."/>
        </authorList>
    </citation>
    <scope>NUCLEOTIDE SEQUENCE [LARGE SCALE GENOMIC DNA]</scope>
    <source>
        <strain evidence="14 15">ET39</strain>
    </source>
</reference>
<dbReference type="SUPFAM" id="SSF48295">
    <property type="entry name" value="TrpR-like"/>
    <property type="match status" value="1"/>
</dbReference>
<comment type="function">
    <text evidence="8 10">Plays an essential role in the initiation and regulation of chromosomal replication. ATP-DnaA binds to the origin of replication (oriC) to initiate formation of the DNA replication initiation complex once per cell cycle. Binds the DnaA box (a 9 base pair repeat at the origin) and separates the double-stranded (ds)DNA. Forms a right-handed helical filament on oriC DNA; dsDNA binds to the exterior of the filament while single-stranded (ss)DNA is stabiized in the filament's interior. The ATP-DnaA-oriC complex binds and stabilizes one strand of the AT-rich DNA unwinding element (DUE), permitting loading of DNA polymerase. After initiation quickly degrades to an ADP-DnaA complex that is not apt for DNA replication. Binds acidic phospholipids.</text>
</comment>
<comment type="subcellular location">
    <subcellularLocation>
        <location evidence="8">Cytoplasm</location>
    </subcellularLocation>
</comment>